<evidence type="ECO:0008006" key="4">
    <source>
        <dbReference type="Google" id="ProtNLM"/>
    </source>
</evidence>
<evidence type="ECO:0000256" key="1">
    <source>
        <dbReference type="SAM" id="MobiDB-lite"/>
    </source>
</evidence>
<proteinExistence type="predicted"/>
<feature type="region of interest" description="Disordered" evidence="1">
    <location>
        <begin position="29"/>
        <end position="82"/>
    </location>
</feature>
<dbReference type="Proteomes" id="UP001595824">
    <property type="component" value="Unassembled WGS sequence"/>
</dbReference>
<organism evidence="2 3">
    <name type="scientific">Streptomyces andamanensis</name>
    <dbReference type="NCBI Taxonomy" id="1565035"/>
    <lineage>
        <taxon>Bacteria</taxon>
        <taxon>Bacillati</taxon>
        <taxon>Actinomycetota</taxon>
        <taxon>Actinomycetes</taxon>
        <taxon>Kitasatosporales</taxon>
        <taxon>Streptomycetaceae</taxon>
        <taxon>Streptomyces</taxon>
    </lineage>
</organism>
<gene>
    <name evidence="2" type="ORF">ACFPC0_37330</name>
</gene>
<reference evidence="3" key="1">
    <citation type="journal article" date="2019" name="Int. J. Syst. Evol. Microbiol.">
        <title>The Global Catalogue of Microorganisms (GCM) 10K type strain sequencing project: providing services to taxonomists for standard genome sequencing and annotation.</title>
        <authorList>
            <consortium name="The Broad Institute Genomics Platform"/>
            <consortium name="The Broad Institute Genome Sequencing Center for Infectious Disease"/>
            <person name="Wu L."/>
            <person name="Ma J."/>
        </authorList>
    </citation>
    <scope>NUCLEOTIDE SEQUENCE [LARGE SCALE GENOMIC DNA]</scope>
    <source>
        <strain evidence="3">PCU 347</strain>
    </source>
</reference>
<evidence type="ECO:0000313" key="2">
    <source>
        <dbReference type="EMBL" id="MFC4333329.1"/>
    </source>
</evidence>
<dbReference type="EMBL" id="JBHSDP010000031">
    <property type="protein sequence ID" value="MFC4333329.1"/>
    <property type="molecule type" value="Genomic_DNA"/>
</dbReference>
<name>A0ABV8TRD7_9ACTN</name>
<accession>A0ABV8TRD7</accession>
<evidence type="ECO:0000313" key="3">
    <source>
        <dbReference type="Proteomes" id="UP001595824"/>
    </source>
</evidence>
<feature type="compositionally biased region" description="Basic and acidic residues" evidence="1">
    <location>
        <begin position="59"/>
        <end position="68"/>
    </location>
</feature>
<keyword evidence="3" id="KW-1185">Reference proteome</keyword>
<feature type="compositionally biased region" description="Low complexity" evidence="1">
    <location>
        <begin position="44"/>
        <end position="58"/>
    </location>
</feature>
<protein>
    <recommendedName>
        <fullName evidence="4">Secreted protein</fullName>
    </recommendedName>
</protein>
<comment type="caution">
    <text evidence="2">The sequence shown here is derived from an EMBL/GenBank/DDBJ whole genome shotgun (WGS) entry which is preliminary data.</text>
</comment>
<sequence>MVVVAVLLLPFVGGLLLIMDRIEDRVSAPAPARGRPARHRGHLRLIPGGRRTAGAAAAREAREERDAAAHAPGQDPGRRHAA</sequence>
<dbReference type="RefSeq" id="WP_381744671.1">
    <property type="nucleotide sequence ID" value="NZ_JBHSDP010000031.1"/>
</dbReference>